<dbReference type="Pfam" id="PF07690">
    <property type="entry name" value="MFS_1"/>
    <property type="match status" value="1"/>
</dbReference>
<keyword evidence="5 25" id="KW-1133">Transmembrane helix</keyword>
<evidence type="ECO:0000256" key="21">
    <source>
        <dbReference type="ARBA" id="ARBA00044985"/>
    </source>
</evidence>
<name>A0ABT0RLA7_9SPHN</name>
<dbReference type="PROSITE" id="PS00216">
    <property type="entry name" value="SUGAR_TRANSPORT_1"/>
    <property type="match status" value="1"/>
</dbReference>
<evidence type="ECO:0000259" key="26">
    <source>
        <dbReference type="PROSITE" id="PS50850"/>
    </source>
</evidence>
<comment type="caution">
    <text evidence="27">The sequence shown here is derived from an EMBL/GenBank/DDBJ whole genome shotgun (WGS) entry which is preliminary data.</text>
</comment>
<feature type="domain" description="Major facilitator superfamily (MFS) profile" evidence="26">
    <location>
        <begin position="13"/>
        <end position="410"/>
    </location>
</feature>
<evidence type="ECO:0000256" key="23">
    <source>
        <dbReference type="ARBA" id="ARBA00045709"/>
    </source>
</evidence>
<feature type="transmembrane region" description="Helical" evidence="25">
    <location>
        <begin position="212"/>
        <end position="238"/>
    </location>
</feature>
<evidence type="ECO:0000256" key="17">
    <source>
        <dbReference type="ARBA" id="ARBA00044903"/>
    </source>
</evidence>
<evidence type="ECO:0000256" key="14">
    <source>
        <dbReference type="ARBA" id="ARBA00044898"/>
    </source>
</evidence>
<comment type="catalytic activity">
    <reaction evidence="17">
        <text>L-arginyl-glycine(out) = L-arginyl-glycine(in)</text>
        <dbReference type="Rhea" id="RHEA:79391"/>
        <dbReference type="ChEBI" id="CHEBI:229955"/>
    </reaction>
</comment>
<evidence type="ECO:0000256" key="16">
    <source>
        <dbReference type="ARBA" id="ARBA00044900"/>
    </source>
</evidence>
<evidence type="ECO:0000256" key="3">
    <source>
        <dbReference type="ARBA" id="ARBA00022448"/>
    </source>
</evidence>
<dbReference type="Proteomes" id="UP001165363">
    <property type="component" value="Unassembled WGS sequence"/>
</dbReference>
<evidence type="ECO:0000256" key="20">
    <source>
        <dbReference type="ARBA" id="ARBA00044924"/>
    </source>
</evidence>
<dbReference type="InterPro" id="IPR036259">
    <property type="entry name" value="MFS_trans_sf"/>
</dbReference>
<evidence type="ECO:0000256" key="7">
    <source>
        <dbReference type="ARBA" id="ARBA00023228"/>
    </source>
</evidence>
<feature type="transmembrane region" description="Helical" evidence="25">
    <location>
        <begin position="347"/>
        <end position="367"/>
    </location>
</feature>
<dbReference type="CDD" id="cd06174">
    <property type="entry name" value="MFS"/>
    <property type="match status" value="1"/>
</dbReference>
<evidence type="ECO:0000256" key="19">
    <source>
        <dbReference type="ARBA" id="ARBA00044919"/>
    </source>
</evidence>
<evidence type="ECO:0000256" key="11">
    <source>
        <dbReference type="ARBA" id="ARBA00044884"/>
    </source>
</evidence>
<comment type="catalytic activity">
    <reaction evidence="20">
        <text>L-lysyl-glycine(out) = L-lysyl-glycine(in)</text>
        <dbReference type="Rhea" id="RHEA:79407"/>
        <dbReference type="ChEBI" id="CHEBI:191202"/>
    </reaction>
</comment>
<feature type="transmembrane region" description="Helical" evidence="25">
    <location>
        <begin position="315"/>
        <end position="335"/>
    </location>
</feature>
<feature type="transmembrane region" description="Helical" evidence="25">
    <location>
        <begin position="171"/>
        <end position="191"/>
    </location>
</feature>
<evidence type="ECO:0000256" key="6">
    <source>
        <dbReference type="ARBA" id="ARBA00023136"/>
    </source>
</evidence>
<evidence type="ECO:0000256" key="9">
    <source>
        <dbReference type="ARBA" id="ARBA00044878"/>
    </source>
</evidence>
<dbReference type="EMBL" id="JAMGBD010000001">
    <property type="protein sequence ID" value="MCL6683242.1"/>
    <property type="molecule type" value="Genomic_DNA"/>
</dbReference>
<comment type="subcellular location">
    <subcellularLocation>
        <location evidence="1">Lysosome membrane</location>
        <topology evidence="1">Multi-pass membrane protein</topology>
    </subcellularLocation>
</comment>
<proteinExistence type="inferred from homology"/>
<feature type="transmembrane region" description="Helical" evidence="25">
    <location>
        <begin position="258"/>
        <end position="277"/>
    </location>
</feature>
<feature type="transmembrane region" description="Helical" evidence="25">
    <location>
        <begin position="82"/>
        <end position="99"/>
    </location>
</feature>
<comment type="function">
    <text evidence="23">Lysosomal dipeptide uniporter that selectively exports lysine, arginine or histidine-containing dipeptides with a net positive charge from the lysosome lumen into the cytosol. Could play a role in a specific type of protein O-glycosylation indirectly regulating macrophages migration and tissue invasion. Also essential for liver homeostasis.</text>
</comment>
<evidence type="ECO:0000256" key="8">
    <source>
        <dbReference type="ARBA" id="ARBA00044876"/>
    </source>
</evidence>
<keyword evidence="3" id="KW-0813">Transport</keyword>
<comment type="catalytic activity">
    <reaction evidence="9">
        <text>L-histidyl-glycine(out) = L-histidyl-glycine(in)</text>
        <dbReference type="Rhea" id="RHEA:79395"/>
        <dbReference type="ChEBI" id="CHEBI:229957"/>
    </reaction>
</comment>
<dbReference type="InterPro" id="IPR020846">
    <property type="entry name" value="MFS_dom"/>
</dbReference>
<comment type="catalytic activity">
    <reaction evidence="19">
        <text>L-alanyl-L-lysine(out) = L-alanyl-L-lysine(in)</text>
        <dbReference type="Rhea" id="RHEA:79415"/>
        <dbReference type="ChEBI" id="CHEBI:192470"/>
    </reaction>
</comment>
<keyword evidence="28" id="KW-1185">Reference proteome</keyword>
<comment type="catalytic activity">
    <reaction evidence="16">
        <text>L-lysyl-L-lysine(out) = L-lysyl-L-lysine(in)</text>
        <dbReference type="Rhea" id="RHEA:79403"/>
        <dbReference type="ChEBI" id="CHEBI:229956"/>
    </reaction>
</comment>
<dbReference type="PANTHER" id="PTHR23512">
    <property type="entry name" value="MAJOR FACILITATOR SUPERFAMILY DOMAIN-CONTAINING PROTEIN 1"/>
    <property type="match status" value="1"/>
</dbReference>
<evidence type="ECO:0000256" key="10">
    <source>
        <dbReference type="ARBA" id="ARBA00044881"/>
    </source>
</evidence>
<comment type="catalytic activity">
    <reaction evidence="13">
        <text>L-alpha-aminoacyl-L-lysine(out) = L-alpha-aminoacyl-L-lysine(in)</text>
        <dbReference type="Rhea" id="RHEA:79383"/>
        <dbReference type="ChEBI" id="CHEBI:229966"/>
    </reaction>
</comment>
<organism evidence="27 28">
    <name type="scientific">Sphingomonas alba</name>
    <dbReference type="NCBI Taxonomy" id="2908208"/>
    <lineage>
        <taxon>Bacteria</taxon>
        <taxon>Pseudomonadati</taxon>
        <taxon>Pseudomonadota</taxon>
        <taxon>Alphaproteobacteria</taxon>
        <taxon>Sphingomonadales</taxon>
        <taxon>Sphingomonadaceae</taxon>
        <taxon>Sphingomonas</taxon>
    </lineage>
</organism>
<evidence type="ECO:0000313" key="27">
    <source>
        <dbReference type="EMBL" id="MCL6683242.1"/>
    </source>
</evidence>
<accession>A0ABT0RLA7</accession>
<feature type="transmembrane region" description="Helical" evidence="25">
    <location>
        <begin position="289"/>
        <end position="309"/>
    </location>
</feature>
<evidence type="ECO:0000256" key="22">
    <source>
        <dbReference type="ARBA" id="ARBA00045018"/>
    </source>
</evidence>
<evidence type="ECO:0000256" key="24">
    <source>
        <dbReference type="ARBA" id="ARBA00046376"/>
    </source>
</evidence>
<dbReference type="RefSeq" id="WP_249847181.1">
    <property type="nucleotide sequence ID" value="NZ_JAMGBD010000001.1"/>
</dbReference>
<evidence type="ECO:0000256" key="18">
    <source>
        <dbReference type="ARBA" id="ARBA00044912"/>
    </source>
</evidence>
<comment type="catalytic activity">
    <reaction evidence="11">
        <text>L-alpha-aminoacyl-L-histidine(out) = L-alpha-aminoacyl-L-histidine(in)</text>
        <dbReference type="Rhea" id="RHEA:79375"/>
        <dbReference type="ChEBI" id="CHEBI:229967"/>
    </reaction>
</comment>
<dbReference type="InterPro" id="IPR011701">
    <property type="entry name" value="MFS"/>
</dbReference>
<keyword evidence="7" id="KW-0458">Lysosome</keyword>
<evidence type="ECO:0000313" key="28">
    <source>
        <dbReference type="Proteomes" id="UP001165363"/>
    </source>
</evidence>
<dbReference type="PANTHER" id="PTHR23512:SF3">
    <property type="entry name" value="MAJOR FACILITATOR SUPERFAMILY DOMAIN-CONTAINING PROTEIN 1"/>
    <property type="match status" value="1"/>
</dbReference>
<comment type="catalytic activity">
    <reaction evidence="10">
        <text>L-alpha-aminoacyl-L-arginine(out) = L-alpha-aminoacyl-L-arginine(in)</text>
        <dbReference type="Rhea" id="RHEA:79367"/>
        <dbReference type="ChEBI" id="CHEBI:229968"/>
    </reaction>
</comment>
<comment type="catalytic activity">
    <reaction evidence="12">
        <text>L-lysyl-L-alpha-amino acid(out) = L-lysyl-L-alpha-amino acid(in)</text>
        <dbReference type="Rhea" id="RHEA:79387"/>
        <dbReference type="ChEBI" id="CHEBI:229965"/>
    </reaction>
</comment>
<comment type="catalytic activity">
    <reaction evidence="15">
        <text>L-arginyl-L-alpha-amino acid(out) = L-arginyl-L-alpha-amino acid(in)</text>
        <dbReference type="Rhea" id="RHEA:79371"/>
        <dbReference type="ChEBI" id="CHEBI:84315"/>
    </reaction>
</comment>
<dbReference type="SUPFAM" id="SSF103473">
    <property type="entry name" value="MFS general substrate transporter"/>
    <property type="match status" value="1"/>
</dbReference>
<dbReference type="InterPro" id="IPR052187">
    <property type="entry name" value="MFSD1"/>
</dbReference>
<comment type="catalytic activity">
    <reaction evidence="18">
        <text>L-histidyl-L-alpha-amino acid(out) = L-histidyl-L-alpha-amino acid(in)</text>
        <dbReference type="Rhea" id="RHEA:79379"/>
        <dbReference type="ChEBI" id="CHEBI:229964"/>
    </reaction>
</comment>
<feature type="transmembrane region" description="Helical" evidence="25">
    <location>
        <begin position="111"/>
        <end position="128"/>
    </location>
</feature>
<evidence type="ECO:0000256" key="4">
    <source>
        <dbReference type="ARBA" id="ARBA00022692"/>
    </source>
</evidence>
<comment type="similarity">
    <text evidence="2">Belongs to the major facilitator superfamily.</text>
</comment>
<dbReference type="Gene3D" id="1.20.1250.20">
    <property type="entry name" value="MFS general substrate transporter like domains"/>
    <property type="match status" value="2"/>
</dbReference>
<evidence type="ECO:0000256" key="15">
    <source>
        <dbReference type="ARBA" id="ARBA00044899"/>
    </source>
</evidence>
<feature type="transmembrane region" description="Helical" evidence="25">
    <location>
        <begin position="12"/>
        <end position="30"/>
    </location>
</feature>
<comment type="catalytic activity">
    <reaction evidence="14">
        <text>L-aspartyl-L-lysine(out) = L-aspartyl-L-lysine(in)</text>
        <dbReference type="Rhea" id="RHEA:79411"/>
        <dbReference type="ChEBI" id="CHEBI:229953"/>
    </reaction>
</comment>
<evidence type="ECO:0000256" key="2">
    <source>
        <dbReference type="ARBA" id="ARBA00008335"/>
    </source>
</evidence>
<reference evidence="27" key="1">
    <citation type="submission" date="2022-05" db="EMBL/GenBank/DDBJ databases">
        <authorList>
            <person name="Jo J.-H."/>
            <person name="Im W.-T."/>
        </authorList>
    </citation>
    <scope>NUCLEOTIDE SEQUENCE</scope>
    <source>
        <strain evidence="27">SE158</strain>
    </source>
</reference>
<evidence type="ECO:0000256" key="1">
    <source>
        <dbReference type="ARBA" id="ARBA00004155"/>
    </source>
</evidence>
<dbReference type="InterPro" id="IPR005829">
    <property type="entry name" value="Sugar_transporter_CS"/>
</dbReference>
<comment type="catalytic activity">
    <reaction evidence="8">
        <text>L-lysyl-L-alanine(out) = L-lysyl-L-alanine(in)</text>
        <dbReference type="Rhea" id="RHEA:79399"/>
        <dbReference type="ChEBI" id="CHEBI:229954"/>
    </reaction>
</comment>
<evidence type="ECO:0000256" key="13">
    <source>
        <dbReference type="ARBA" id="ARBA00044893"/>
    </source>
</evidence>
<feature type="transmembrane region" description="Helical" evidence="25">
    <location>
        <begin position="387"/>
        <end position="405"/>
    </location>
</feature>
<keyword evidence="6 25" id="KW-0472">Membrane</keyword>
<gene>
    <name evidence="27" type="ORF">LZ536_04915</name>
</gene>
<evidence type="ECO:0000256" key="5">
    <source>
        <dbReference type="ARBA" id="ARBA00022989"/>
    </source>
</evidence>
<feature type="transmembrane region" description="Helical" evidence="25">
    <location>
        <begin position="42"/>
        <end position="62"/>
    </location>
</feature>
<evidence type="ECO:0000256" key="12">
    <source>
        <dbReference type="ARBA" id="ARBA00044891"/>
    </source>
</evidence>
<sequence>MSGPEQRSGISAAITAAWLLTAVFYFYQYAMRSAPAVMMPDLTSAFGMSAVGIASLVGLFYWGYAPFSLVAGVAMDQVGPRAVVPMGAACVAVGAMLFSTGDTTLASIGRFLQGAGGVFALIGAIYLVSTYMPASRAATMIGFTQMFGMAGGSAGQFVVGPMIGSGVHWDAFWLWAGVIGVPIAIALFFLIPSKKAAEAKARPSLGVALRGFGTVFANPQSILCGLIAGLIFIPTTIFDMVWGVRFLEEAHKVEYSEAVLRSASVPFGWIIGCPLLGWISDRIGRRKPVIFGALILLFLCLAMILFGPTNILPPYALGLVTGIASGSAMINYSVIKEANRPDLSGTATGVINFINFSMTALFGPIFAKSLAAASGGGDRQLVHYQDTFQPLLYGVALAFVLTFFLRETGPKARAPSAPAGELATS</sequence>
<comment type="subunit">
    <text evidence="24">Homodimer. Interacts with lysosomal protein GLMP (via lumenal domain); the interaction starts while both proteins are still in the endoplasmic reticulum and is required for stabilization of MFSD1 in lysosomes but has no direct effect on its targeting to lysosomes or transporter activity.</text>
</comment>
<keyword evidence="4 25" id="KW-0812">Transmembrane</keyword>
<dbReference type="PROSITE" id="PS50850">
    <property type="entry name" value="MFS"/>
    <property type="match status" value="1"/>
</dbReference>
<evidence type="ECO:0000256" key="25">
    <source>
        <dbReference type="SAM" id="Phobius"/>
    </source>
</evidence>
<protein>
    <recommendedName>
        <fullName evidence="21">Lysosomal dipeptide transporter MFSD1</fullName>
    </recommendedName>
    <alternativeName>
        <fullName evidence="22">Major facilitator superfamily domain-containing protein 1</fullName>
    </alternativeName>
</protein>